<dbReference type="InterPro" id="IPR003594">
    <property type="entry name" value="HATPase_dom"/>
</dbReference>
<accession>A0ABS2MTU1</accession>
<feature type="domain" description="Signal transduction histidine kinase subgroup 3 dimerisation and phosphoacceptor" evidence="11">
    <location>
        <begin position="196"/>
        <end position="256"/>
    </location>
</feature>
<keyword evidence="7" id="KW-0067">ATP-binding</keyword>
<evidence type="ECO:0000313" key="12">
    <source>
        <dbReference type="EMBL" id="MBM7562822.1"/>
    </source>
</evidence>
<comment type="catalytic activity">
    <reaction evidence="1">
        <text>ATP + protein L-histidine = ADP + protein N-phospho-L-histidine.</text>
        <dbReference type="EC" id="2.7.13.3"/>
    </reaction>
</comment>
<comment type="caution">
    <text evidence="12">The sequence shown here is derived from an EMBL/GenBank/DDBJ whole genome shotgun (WGS) entry which is preliminary data.</text>
</comment>
<evidence type="ECO:0000256" key="1">
    <source>
        <dbReference type="ARBA" id="ARBA00000085"/>
    </source>
</evidence>
<dbReference type="Gene3D" id="3.30.565.10">
    <property type="entry name" value="Histidine kinase-like ATPase, C-terminal domain"/>
    <property type="match status" value="1"/>
</dbReference>
<evidence type="ECO:0000256" key="4">
    <source>
        <dbReference type="ARBA" id="ARBA00022679"/>
    </source>
</evidence>
<name>A0ABS2MTU1_9FIRM</name>
<evidence type="ECO:0000256" key="3">
    <source>
        <dbReference type="ARBA" id="ARBA00022553"/>
    </source>
</evidence>
<keyword evidence="3" id="KW-0597">Phosphoprotein</keyword>
<organism evidence="12 13">
    <name type="scientific">Fusibacter tunisiensis</name>
    <dbReference type="NCBI Taxonomy" id="1008308"/>
    <lineage>
        <taxon>Bacteria</taxon>
        <taxon>Bacillati</taxon>
        <taxon>Bacillota</taxon>
        <taxon>Clostridia</taxon>
        <taxon>Eubacteriales</taxon>
        <taxon>Eubacteriales Family XII. Incertae Sedis</taxon>
        <taxon>Fusibacter</taxon>
    </lineage>
</organism>
<dbReference type="InterPro" id="IPR011712">
    <property type="entry name" value="Sig_transdc_His_kin_sub3_dim/P"/>
</dbReference>
<evidence type="ECO:0000256" key="2">
    <source>
        <dbReference type="ARBA" id="ARBA00012438"/>
    </source>
</evidence>
<evidence type="ECO:0000313" key="13">
    <source>
        <dbReference type="Proteomes" id="UP000767854"/>
    </source>
</evidence>
<dbReference type="EMBL" id="JAFBDT010000032">
    <property type="protein sequence ID" value="MBM7562822.1"/>
    <property type="molecule type" value="Genomic_DNA"/>
</dbReference>
<dbReference type="EC" id="2.7.13.3" evidence="2"/>
<dbReference type="Pfam" id="PF02518">
    <property type="entry name" value="HATPase_c"/>
    <property type="match status" value="1"/>
</dbReference>
<feature type="transmembrane region" description="Helical" evidence="9">
    <location>
        <begin position="140"/>
        <end position="157"/>
    </location>
</feature>
<keyword evidence="9" id="KW-0472">Membrane</keyword>
<keyword evidence="8" id="KW-0902">Two-component regulatory system</keyword>
<keyword evidence="9" id="KW-0812">Transmembrane</keyword>
<dbReference type="Gene3D" id="1.20.5.1930">
    <property type="match status" value="1"/>
</dbReference>
<evidence type="ECO:0000256" key="7">
    <source>
        <dbReference type="ARBA" id="ARBA00022840"/>
    </source>
</evidence>
<protein>
    <recommendedName>
        <fullName evidence="2">histidine kinase</fullName>
        <ecNumber evidence="2">2.7.13.3</ecNumber>
    </recommendedName>
</protein>
<dbReference type="InterPro" id="IPR036890">
    <property type="entry name" value="HATPase_C_sf"/>
</dbReference>
<dbReference type="InterPro" id="IPR050482">
    <property type="entry name" value="Sensor_HK_TwoCompSys"/>
</dbReference>
<evidence type="ECO:0000259" key="11">
    <source>
        <dbReference type="Pfam" id="PF07730"/>
    </source>
</evidence>
<keyword evidence="9" id="KW-1133">Transmembrane helix</keyword>
<feature type="transmembrane region" description="Helical" evidence="9">
    <location>
        <begin position="12"/>
        <end position="31"/>
    </location>
</feature>
<sequence>MEMNMDQKSHKFLTFVMYATYLVSYLVIVMFNDEPLLPSFILTLNFLIHIISHVKFYSHEGVDKRAKFVLVVQMVIVFILEYFDKSTYELLFLFLPIADCIYAFNYKFSALYTGISLSLFYPYNFIVYENTMNYPYSEGIAKDIIISIFVLTFLYVSRVQMIEKMKYNQVLKERNKAFEKLEGYAKKIEELVIHEERSRIAYMLHNSIGHKLVAMNLSLQAEKMELVNNHVLNEDDFTSIEKQIKDAMVLLRSTIENSNNFIISLEIEDLIDMLISNLQNDLSVDIKYALEEVVKIPKIYNDIIYNILIESVTNSLKHADCKTIIIGIRSDSAIEITIEDDGKGFEKIVDGFGISQLKKKVLELEGEYIISSNKGCLVKVILPMEAL</sequence>
<keyword evidence="13" id="KW-1185">Reference proteome</keyword>
<evidence type="ECO:0000256" key="8">
    <source>
        <dbReference type="ARBA" id="ARBA00023012"/>
    </source>
</evidence>
<feature type="transmembrane region" description="Helical" evidence="9">
    <location>
        <begin position="37"/>
        <end position="54"/>
    </location>
</feature>
<feature type="transmembrane region" description="Helical" evidence="9">
    <location>
        <begin position="66"/>
        <end position="82"/>
    </location>
</feature>
<evidence type="ECO:0000256" key="9">
    <source>
        <dbReference type="SAM" id="Phobius"/>
    </source>
</evidence>
<evidence type="ECO:0000259" key="10">
    <source>
        <dbReference type="Pfam" id="PF02518"/>
    </source>
</evidence>
<dbReference type="PANTHER" id="PTHR24421">
    <property type="entry name" value="NITRATE/NITRITE SENSOR PROTEIN NARX-RELATED"/>
    <property type="match status" value="1"/>
</dbReference>
<keyword evidence="5" id="KW-0547">Nucleotide-binding</keyword>
<dbReference type="Proteomes" id="UP000767854">
    <property type="component" value="Unassembled WGS sequence"/>
</dbReference>
<evidence type="ECO:0000256" key="5">
    <source>
        <dbReference type="ARBA" id="ARBA00022741"/>
    </source>
</evidence>
<dbReference type="Pfam" id="PF07730">
    <property type="entry name" value="HisKA_3"/>
    <property type="match status" value="1"/>
</dbReference>
<dbReference type="RefSeq" id="WP_204665248.1">
    <property type="nucleotide sequence ID" value="NZ_JAFBDT010000032.1"/>
</dbReference>
<proteinExistence type="predicted"/>
<reference evidence="12 13" key="1">
    <citation type="submission" date="2021-01" db="EMBL/GenBank/DDBJ databases">
        <title>Genomic Encyclopedia of Type Strains, Phase IV (KMG-IV): sequencing the most valuable type-strain genomes for metagenomic binning, comparative biology and taxonomic classification.</title>
        <authorList>
            <person name="Goeker M."/>
        </authorList>
    </citation>
    <scope>NUCLEOTIDE SEQUENCE [LARGE SCALE GENOMIC DNA]</scope>
    <source>
        <strain evidence="12 13">DSM 24436</strain>
    </source>
</reference>
<dbReference type="SUPFAM" id="SSF55874">
    <property type="entry name" value="ATPase domain of HSP90 chaperone/DNA topoisomerase II/histidine kinase"/>
    <property type="match status" value="1"/>
</dbReference>
<keyword evidence="6 12" id="KW-0418">Kinase</keyword>
<evidence type="ECO:0000256" key="6">
    <source>
        <dbReference type="ARBA" id="ARBA00022777"/>
    </source>
</evidence>
<gene>
    <name evidence="12" type="ORF">JOC49_002395</name>
</gene>
<dbReference type="PANTHER" id="PTHR24421:SF10">
    <property type="entry name" value="NITRATE_NITRITE SENSOR PROTEIN NARQ"/>
    <property type="match status" value="1"/>
</dbReference>
<feature type="transmembrane region" description="Helical" evidence="9">
    <location>
        <begin position="111"/>
        <end position="128"/>
    </location>
</feature>
<keyword evidence="4" id="KW-0808">Transferase</keyword>
<feature type="domain" description="Histidine kinase/HSP90-like ATPase" evidence="10">
    <location>
        <begin position="303"/>
        <end position="385"/>
    </location>
</feature>
<dbReference type="GO" id="GO:0016301">
    <property type="term" value="F:kinase activity"/>
    <property type="evidence" value="ECO:0007669"/>
    <property type="project" value="UniProtKB-KW"/>
</dbReference>